<sequence>MLCFHLLHHPPLLTTQLQSQALPPKFLSKTTFCSRLFPKVQSFYGFLSLNLSGHRRSFLGTSCSRSSSCSSSSEDDFDVELGRLLGLLPEEMRQRVSEHHELHQLIEVVMDLGRKPLARFPSGDFVLSEFPITVQDIEHATSQVGDFAIDNRAGISRTLHRISAIRNRKGAIIGLTCRVGRAISGSANLLRDLVQDGASLLLIGPPGVGKTTIIREIARMLANDYNRRVMIVDTSNEIGGDGDIPHAGIGNARRMQVPKSDEQHKVLIEAVENHMPQVIVIDEIGTKLEAMAASTIAQRGIQLVATAHGVTIENLIINPSLEMLVGGVQSVTLGDEEASRRGVQKTVLERKGPATFSCGVEIVSKTELRVHRSLETTVDVILSGRYPSVEVRKLNSQESEETVQREPFIYTSSELKNEIIVEDAPETIENGTFHHEFISEVVSPNEGDESREERMPLRLFVYGILEASVIQVIREVTMDDTAIQFTDNISEADALLALQSKLKKNPGIQSAAKSQKTPIYVTKTSSLVQIRKAIRALISNHEDGLKDFGSVDKMRSSEKIDALEEARMAIEQVVIPKGEAVELLPRPPHIIDFQVDLIQQYQLEAERICSKGGERLRISPFRTEIREDSNILTSQTVGGEEDDDFLGANGDRNSSPYIVDRLPLLPE</sequence>
<dbReference type="PANTHER" id="PTHR20953">
    <property type="entry name" value="KINASE-RELATED"/>
    <property type="match status" value="1"/>
</dbReference>
<keyword evidence="5" id="KW-1185">Reference proteome</keyword>
<dbReference type="GO" id="GO:0009507">
    <property type="term" value="C:chloroplast"/>
    <property type="evidence" value="ECO:0007669"/>
    <property type="project" value="TreeGrafter"/>
</dbReference>
<dbReference type="PRINTS" id="PR00830">
    <property type="entry name" value="ENDOLAPTASE"/>
</dbReference>
<dbReference type="InterPro" id="IPR027417">
    <property type="entry name" value="P-loop_NTPase"/>
</dbReference>
<evidence type="ECO:0000256" key="1">
    <source>
        <dbReference type="ARBA" id="ARBA00022741"/>
    </source>
</evidence>
<dbReference type="AlphaFoldDB" id="A0A8K0GYM3"/>
<keyword evidence="1" id="KW-0547">Nucleotide-binding</keyword>
<dbReference type="Gene3D" id="3.40.50.300">
    <property type="entry name" value="P-loop containing nucleotide triphosphate hydrolases"/>
    <property type="match status" value="1"/>
</dbReference>
<name>A0A8K0GYM3_9ROSA</name>
<evidence type="ECO:0000256" key="2">
    <source>
        <dbReference type="ARBA" id="ARBA00022840"/>
    </source>
</evidence>
<feature type="domain" description="AAA+ ATPase" evidence="3">
    <location>
        <begin position="196"/>
        <end position="327"/>
    </location>
</feature>
<dbReference type="Pfam" id="PF19568">
    <property type="entry name" value="Spore_III_AA"/>
    <property type="match status" value="1"/>
</dbReference>
<reference evidence="4" key="1">
    <citation type="submission" date="2020-03" db="EMBL/GenBank/DDBJ databases">
        <title>A high-quality chromosome-level genome assembly of a woody plant with both climbing and erect habits, Rhamnella rubrinervis.</title>
        <authorList>
            <person name="Lu Z."/>
            <person name="Yang Y."/>
            <person name="Zhu X."/>
            <person name="Sun Y."/>
        </authorList>
    </citation>
    <scope>NUCLEOTIDE SEQUENCE</scope>
    <source>
        <strain evidence="4">BYM</strain>
        <tissue evidence="4">Leaf</tissue>
    </source>
</reference>
<evidence type="ECO:0000313" key="4">
    <source>
        <dbReference type="EMBL" id="KAF3442443.1"/>
    </source>
</evidence>
<dbReference type="CDD" id="cd00009">
    <property type="entry name" value="AAA"/>
    <property type="match status" value="1"/>
</dbReference>
<dbReference type="InterPro" id="IPR003593">
    <property type="entry name" value="AAA+_ATPase"/>
</dbReference>
<comment type="caution">
    <text evidence="4">The sequence shown here is derived from an EMBL/GenBank/DDBJ whole genome shotgun (WGS) entry which is preliminary data.</text>
</comment>
<dbReference type="InterPro" id="IPR034081">
    <property type="entry name" value="R3H_AAA"/>
</dbReference>
<dbReference type="GO" id="GO:0005524">
    <property type="term" value="F:ATP binding"/>
    <property type="evidence" value="ECO:0007669"/>
    <property type="project" value="UniProtKB-KW"/>
</dbReference>
<gene>
    <name evidence="4" type="ORF">FNV43_RR16359</name>
</gene>
<protein>
    <recommendedName>
        <fullName evidence="3">AAA+ ATPase domain-containing protein</fullName>
    </recommendedName>
</protein>
<dbReference type="FunFam" id="3.40.50.300:FF:001088">
    <property type="entry name" value="uncharacterized protein ycf45 isoform X2"/>
    <property type="match status" value="1"/>
</dbReference>
<dbReference type="InterPro" id="IPR045735">
    <property type="entry name" value="Spore_III_AA_AAA+_ATPase"/>
</dbReference>
<evidence type="ECO:0000313" key="5">
    <source>
        <dbReference type="Proteomes" id="UP000796880"/>
    </source>
</evidence>
<dbReference type="InterPro" id="IPR058670">
    <property type="entry name" value="PTPase_dom"/>
</dbReference>
<organism evidence="4 5">
    <name type="scientific">Rhamnella rubrinervis</name>
    <dbReference type="NCBI Taxonomy" id="2594499"/>
    <lineage>
        <taxon>Eukaryota</taxon>
        <taxon>Viridiplantae</taxon>
        <taxon>Streptophyta</taxon>
        <taxon>Embryophyta</taxon>
        <taxon>Tracheophyta</taxon>
        <taxon>Spermatophyta</taxon>
        <taxon>Magnoliopsida</taxon>
        <taxon>eudicotyledons</taxon>
        <taxon>Gunneridae</taxon>
        <taxon>Pentapetalae</taxon>
        <taxon>rosids</taxon>
        <taxon>fabids</taxon>
        <taxon>Rosales</taxon>
        <taxon>Rhamnaceae</taxon>
        <taxon>rhamnoid group</taxon>
        <taxon>Rhamneae</taxon>
        <taxon>Rhamnella</taxon>
    </lineage>
</organism>
<dbReference type="Pfam" id="PF25516">
    <property type="entry name" value="PTPase"/>
    <property type="match status" value="1"/>
</dbReference>
<evidence type="ECO:0000259" key="3">
    <source>
        <dbReference type="SMART" id="SM00382"/>
    </source>
</evidence>
<dbReference type="CDD" id="cd02645">
    <property type="entry name" value="R3H_AAA"/>
    <property type="match status" value="1"/>
</dbReference>
<keyword evidence="2" id="KW-0067">ATP-binding</keyword>
<dbReference type="SMART" id="SM00382">
    <property type="entry name" value="AAA"/>
    <property type="match status" value="1"/>
</dbReference>
<dbReference type="EMBL" id="VOIH02000007">
    <property type="protein sequence ID" value="KAF3442443.1"/>
    <property type="molecule type" value="Genomic_DNA"/>
</dbReference>
<accession>A0A8K0GYM3</accession>
<proteinExistence type="predicted"/>
<dbReference type="OrthoDB" id="26838at2759"/>
<dbReference type="Proteomes" id="UP000796880">
    <property type="component" value="Unassembled WGS sequence"/>
</dbReference>
<dbReference type="SUPFAM" id="SSF52540">
    <property type="entry name" value="P-loop containing nucleoside triphosphate hydrolases"/>
    <property type="match status" value="1"/>
</dbReference>
<dbReference type="PANTHER" id="PTHR20953:SF3">
    <property type="entry name" value="P-LOOP CONTAINING NUCLEOSIDE TRIPHOSPHATE HYDROLASES SUPERFAMILY PROTEIN"/>
    <property type="match status" value="1"/>
</dbReference>